<keyword evidence="8" id="KW-0460">Magnesium</keyword>
<dbReference type="Proteomes" id="UP000180057">
    <property type="component" value="Unassembled WGS sequence"/>
</dbReference>
<feature type="domain" description="Nucleotidyl transferase" evidence="12">
    <location>
        <begin position="2"/>
        <end position="236"/>
    </location>
</feature>
<organism evidence="13 14">
    <name type="scientific">Anaerobacillus alkalidiazotrophicus</name>
    <dbReference type="NCBI Taxonomy" id="472963"/>
    <lineage>
        <taxon>Bacteria</taxon>
        <taxon>Bacillati</taxon>
        <taxon>Bacillota</taxon>
        <taxon>Bacilli</taxon>
        <taxon>Bacillales</taxon>
        <taxon>Bacillaceae</taxon>
        <taxon>Anaerobacillus</taxon>
    </lineage>
</organism>
<sequence>MKGVILAGGSGTRLKPFTKIINKHLLPVGPFPMIYWSIIKLKEAGIEDILILTNREHLSSFMALFDDGKELEVNLSYKIQDGANGIADGLSYAKSFVKDGKFITLLGDNIFEDSLVPYIENYKMQSSGARVLLKKVSNPSRYGIAILDEGTSTIQSIIEKPKITNSQYCVTGVYMYDSQVFELISSIKPSDRGELEITDVNNLYIKENQLYYDILQGWWIDAGTHESLFKANTLVNERIETSKNSQKGGVE</sequence>
<comment type="catalytic activity">
    <reaction evidence="11">
        <text>dTTP + alpha-D-glucose 1-phosphate + H(+) = dTDP-alpha-D-glucose + diphosphate</text>
        <dbReference type="Rhea" id="RHEA:15225"/>
        <dbReference type="ChEBI" id="CHEBI:15378"/>
        <dbReference type="ChEBI" id="CHEBI:33019"/>
        <dbReference type="ChEBI" id="CHEBI:37568"/>
        <dbReference type="ChEBI" id="CHEBI:57477"/>
        <dbReference type="ChEBI" id="CHEBI:58601"/>
        <dbReference type="EC" id="2.7.7.24"/>
    </reaction>
</comment>
<keyword evidence="7" id="KW-0479">Metal-binding</keyword>
<keyword evidence="5" id="KW-0808">Transferase</keyword>
<evidence type="ECO:0000256" key="9">
    <source>
        <dbReference type="ARBA" id="ARBA00032492"/>
    </source>
</evidence>
<keyword evidence="14" id="KW-1185">Reference proteome</keyword>
<evidence type="ECO:0000256" key="6">
    <source>
        <dbReference type="ARBA" id="ARBA00022695"/>
    </source>
</evidence>
<dbReference type="PANTHER" id="PTHR43532">
    <property type="entry name" value="GLUCOSE-1-PHOSPHATE THYMIDYLYLTRANSFERASE"/>
    <property type="match status" value="1"/>
</dbReference>
<dbReference type="RefSeq" id="WP_071390752.1">
    <property type="nucleotide sequence ID" value="NZ_MLQS01000030.1"/>
</dbReference>
<reference evidence="13 14" key="1">
    <citation type="submission" date="2016-10" db="EMBL/GenBank/DDBJ databases">
        <title>Draft genome sequences of four alkaliphilic bacteria belonging to the Anaerobacillus genus.</title>
        <authorList>
            <person name="Bassil N.M."/>
            <person name="Lloyd J.R."/>
        </authorList>
    </citation>
    <scope>NUCLEOTIDE SEQUENCE [LARGE SCALE GENOMIC DNA]</scope>
    <source>
        <strain evidence="13 14">DSM 22531</strain>
    </source>
</reference>
<dbReference type="InterPro" id="IPR005835">
    <property type="entry name" value="NTP_transferase_dom"/>
</dbReference>
<evidence type="ECO:0000256" key="4">
    <source>
        <dbReference type="ARBA" id="ARBA00017654"/>
    </source>
</evidence>
<evidence type="ECO:0000256" key="3">
    <source>
        <dbReference type="ARBA" id="ARBA00012461"/>
    </source>
</evidence>
<dbReference type="InterPro" id="IPR005907">
    <property type="entry name" value="G1P_thy_trans_s"/>
</dbReference>
<dbReference type="Pfam" id="PF00483">
    <property type="entry name" value="NTP_transferase"/>
    <property type="match status" value="1"/>
</dbReference>
<evidence type="ECO:0000256" key="5">
    <source>
        <dbReference type="ARBA" id="ARBA00022679"/>
    </source>
</evidence>
<evidence type="ECO:0000256" key="11">
    <source>
        <dbReference type="ARBA" id="ARBA00049336"/>
    </source>
</evidence>
<dbReference type="EMBL" id="MLQS01000030">
    <property type="protein sequence ID" value="OIJ18534.1"/>
    <property type="molecule type" value="Genomic_DNA"/>
</dbReference>
<evidence type="ECO:0000256" key="10">
    <source>
        <dbReference type="ARBA" id="ARBA00032598"/>
    </source>
</evidence>
<dbReference type="SUPFAM" id="SSF53448">
    <property type="entry name" value="Nucleotide-diphospho-sugar transferases"/>
    <property type="match status" value="1"/>
</dbReference>
<dbReference type="Gene3D" id="3.90.550.10">
    <property type="entry name" value="Spore Coat Polysaccharide Biosynthesis Protein SpsA, Chain A"/>
    <property type="match status" value="1"/>
</dbReference>
<dbReference type="STRING" id="472963.BKP45_19000"/>
<evidence type="ECO:0000256" key="7">
    <source>
        <dbReference type="ARBA" id="ARBA00022723"/>
    </source>
</evidence>
<dbReference type="EC" id="2.7.7.24" evidence="3"/>
<keyword evidence="6" id="KW-0548">Nucleotidyltransferase</keyword>
<dbReference type="PANTHER" id="PTHR43532:SF1">
    <property type="entry name" value="GLUCOSE-1-PHOSPHATE THYMIDYLYLTRANSFERASE 1"/>
    <property type="match status" value="1"/>
</dbReference>
<evidence type="ECO:0000313" key="13">
    <source>
        <dbReference type="EMBL" id="OIJ18534.1"/>
    </source>
</evidence>
<dbReference type="AlphaFoldDB" id="A0A1S2M1N9"/>
<name>A0A1S2M1N9_9BACI</name>
<comment type="caution">
    <text evidence="13">The sequence shown here is derived from an EMBL/GenBank/DDBJ whole genome shotgun (WGS) entry which is preliminary data.</text>
</comment>
<dbReference type="OrthoDB" id="9803871at2"/>
<evidence type="ECO:0000256" key="2">
    <source>
        <dbReference type="ARBA" id="ARBA00010480"/>
    </source>
</evidence>
<proteinExistence type="inferred from homology"/>
<comment type="cofactor">
    <cofactor evidence="1">
        <name>Mg(2+)</name>
        <dbReference type="ChEBI" id="CHEBI:18420"/>
    </cofactor>
</comment>
<dbReference type="GO" id="GO:0046872">
    <property type="term" value="F:metal ion binding"/>
    <property type="evidence" value="ECO:0007669"/>
    <property type="project" value="UniProtKB-KW"/>
</dbReference>
<gene>
    <name evidence="13" type="ORF">BKP45_19000</name>
</gene>
<evidence type="ECO:0000256" key="1">
    <source>
        <dbReference type="ARBA" id="ARBA00001946"/>
    </source>
</evidence>
<accession>A0A1S2M1N9</accession>
<evidence type="ECO:0000259" key="12">
    <source>
        <dbReference type="Pfam" id="PF00483"/>
    </source>
</evidence>
<evidence type="ECO:0000313" key="14">
    <source>
        <dbReference type="Proteomes" id="UP000180057"/>
    </source>
</evidence>
<evidence type="ECO:0000256" key="8">
    <source>
        <dbReference type="ARBA" id="ARBA00022842"/>
    </source>
</evidence>
<dbReference type="GO" id="GO:0008879">
    <property type="term" value="F:glucose-1-phosphate thymidylyltransferase activity"/>
    <property type="evidence" value="ECO:0007669"/>
    <property type="project" value="UniProtKB-EC"/>
</dbReference>
<dbReference type="InterPro" id="IPR029044">
    <property type="entry name" value="Nucleotide-diphossugar_trans"/>
</dbReference>
<protein>
    <recommendedName>
        <fullName evidence="4">Glucose-1-phosphate thymidylyltransferase</fullName>
        <ecNumber evidence="3">2.7.7.24</ecNumber>
    </recommendedName>
    <alternativeName>
        <fullName evidence="10">dTDP-glucose pyrophosphorylase</fullName>
    </alternativeName>
    <alternativeName>
        <fullName evidence="9">dTDP-glucose synthase</fullName>
    </alternativeName>
</protein>
<comment type="similarity">
    <text evidence="2">Belongs to the glucose-1-phosphate thymidylyltransferase family.</text>
</comment>